<name>A0A132AFS0_SARSC</name>
<evidence type="ECO:0000313" key="2">
    <source>
        <dbReference type="Proteomes" id="UP000616769"/>
    </source>
</evidence>
<dbReference type="EMBL" id="JXLN01014124">
    <property type="protein sequence ID" value="KPM09826.1"/>
    <property type="molecule type" value="Genomic_DNA"/>
</dbReference>
<accession>A0A132AFS0</accession>
<dbReference type="OrthoDB" id="5818554at2759"/>
<reference evidence="1 2" key="1">
    <citation type="journal article" date="2015" name="Parasit. Vectors">
        <title>Draft genome of the scabies mite.</title>
        <authorList>
            <person name="Rider S.D.Jr."/>
            <person name="Morgan M.S."/>
            <person name="Arlian L.G."/>
        </authorList>
    </citation>
    <scope>NUCLEOTIDE SEQUENCE [LARGE SCALE GENOMIC DNA]</scope>
    <source>
        <strain evidence="1">Arlian Lab</strain>
    </source>
</reference>
<gene>
    <name evidence="1" type="ORF">QR98_0083710</name>
</gene>
<proteinExistence type="predicted"/>
<protein>
    <submittedName>
        <fullName evidence="1">Alkaline phosphatase-like protein 3</fullName>
    </submittedName>
</protein>
<dbReference type="VEuPathDB" id="VectorBase:SSCA003844"/>
<dbReference type="InterPro" id="IPR017850">
    <property type="entry name" value="Alkaline_phosphatase_core_sf"/>
</dbReference>
<comment type="caution">
    <text evidence="1">The sequence shown here is derived from an EMBL/GenBank/DDBJ whole genome shotgun (WGS) entry which is preliminary data.</text>
</comment>
<dbReference type="Gene3D" id="3.40.720.10">
    <property type="entry name" value="Alkaline Phosphatase, subunit A"/>
    <property type="match status" value="1"/>
</dbReference>
<evidence type="ECO:0000313" key="1">
    <source>
        <dbReference type="EMBL" id="KPM09826.1"/>
    </source>
</evidence>
<dbReference type="AlphaFoldDB" id="A0A132AFS0"/>
<dbReference type="SUPFAM" id="SSF53649">
    <property type="entry name" value="Alkaline phosphatase-like"/>
    <property type="match status" value="1"/>
</dbReference>
<organism evidence="1 2">
    <name type="scientific">Sarcoptes scabiei</name>
    <name type="common">Itch mite</name>
    <name type="synonym">Acarus scabiei</name>
    <dbReference type="NCBI Taxonomy" id="52283"/>
    <lineage>
        <taxon>Eukaryota</taxon>
        <taxon>Metazoa</taxon>
        <taxon>Ecdysozoa</taxon>
        <taxon>Arthropoda</taxon>
        <taxon>Chelicerata</taxon>
        <taxon>Arachnida</taxon>
        <taxon>Acari</taxon>
        <taxon>Acariformes</taxon>
        <taxon>Sarcoptiformes</taxon>
        <taxon>Astigmata</taxon>
        <taxon>Psoroptidia</taxon>
        <taxon>Sarcoptoidea</taxon>
        <taxon>Sarcoptidae</taxon>
        <taxon>Sarcoptinae</taxon>
        <taxon>Sarcoptes</taxon>
    </lineage>
</organism>
<sequence length="96" mass="10777">MLATLYAIGPMAHLFGGTVEQSYIAHVISFASCIGPYHNESHCNDNQTIRGSDSTKYPIPKNPFKFNQVKFFVILISSMIILFILAILILSRMKIQ</sequence>
<dbReference type="Proteomes" id="UP000616769">
    <property type="component" value="Unassembled WGS sequence"/>
</dbReference>